<dbReference type="InterPro" id="IPR051333">
    <property type="entry name" value="CLIP_Serine_Protease"/>
</dbReference>
<dbReference type="Proteomes" id="UP001151699">
    <property type="component" value="Unassembled WGS sequence"/>
</dbReference>
<protein>
    <submittedName>
        <fullName evidence="6">CLIP domain-containing serine protease B15</fullName>
    </submittedName>
</protein>
<name>A0A9Q0RVJ6_9DIPT</name>
<dbReference type="PANTHER" id="PTHR24260:SF138">
    <property type="entry name" value="IP10340P-RELATED"/>
    <property type="match status" value="1"/>
</dbReference>
<dbReference type="InterPro" id="IPR009003">
    <property type="entry name" value="Peptidase_S1_PA"/>
</dbReference>
<dbReference type="PROSITE" id="PS00134">
    <property type="entry name" value="TRYPSIN_HIS"/>
    <property type="match status" value="1"/>
</dbReference>
<dbReference type="GO" id="GO:0006508">
    <property type="term" value="P:proteolysis"/>
    <property type="evidence" value="ECO:0007669"/>
    <property type="project" value="UniProtKB-KW"/>
</dbReference>
<keyword evidence="1" id="KW-1015">Disulfide bond</keyword>
<dbReference type="GO" id="GO:0004252">
    <property type="term" value="F:serine-type endopeptidase activity"/>
    <property type="evidence" value="ECO:0007669"/>
    <property type="project" value="InterPro"/>
</dbReference>
<dbReference type="InterPro" id="IPR001254">
    <property type="entry name" value="Trypsin_dom"/>
</dbReference>
<evidence type="ECO:0000256" key="4">
    <source>
        <dbReference type="SAM" id="SignalP"/>
    </source>
</evidence>
<keyword evidence="3" id="KW-0378">Hydrolase</keyword>
<dbReference type="CDD" id="cd00190">
    <property type="entry name" value="Tryp_SPc"/>
    <property type="match status" value="1"/>
</dbReference>
<feature type="domain" description="Peptidase S1" evidence="5">
    <location>
        <begin position="24"/>
        <end position="257"/>
    </location>
</feature>
<keyword evidence="3" id="KW-0720">Serine protease</keyword>
<evidence type="ECO:0000256" key="1">
    <source>
        <dbReference type="ARBA" id="ARBA00023157"/>
    </source>
</evidence>
<proteinExistence type="inferred from homology"/>
<dbReference type="Gene3D" id="2.40.10.10">
    <property type="entry name" value="Trypsin-like serine proteases"/>
    <property type="match status" value="1"/>
</dbReference>
<feature type="signal peptide" evidence="4">
    <location>
        <begin position="1"/>
        <end position="16"/>
    </location>
</feature>
<dbReference type="InterPro" id="IPR001314">
    <property type="entry name" value="Peptidase_S1A"/>
</dbReference>
<dbReference type="PROSITE" id="PS50240">
    <property type="entry name" value="TRYPSIN_DOM"/>
    <property type="match status" value="1"/>
</dbReference>
<evidence type="ECO:0000313" key="6">
    <source>
        <dbReference type="EMBL" id="KAJ6633582.1"/>
    </source>
</evidence>
<dbReference type="InterPro" id="IPR018114">
    <property type="entry name" value="TRYPSIN_HIS"/>
</dbReference>
<dbReference type="InterPro" id="IPR033116">
    <property type="entry name" value="TRYPSIN_SER"/>
</dbReference>
<keyword evidence="4" id="KW-0732">Signal</keyword>
<comment type="similarity">
    <text evidence="2">Belongs to the peptidase S1 family. CLIP subfamily.</text>
</comment>
<dbReference type="OrthoDB" id="10059102at2759"/>
<dbReference type="InterPro" id="IPR043504">
    <property type="entry name" value="Peptidase_S1_PA_chymotrypsin"/>
</dbReference>
<comment type="caution">
    <text evidence="6">The sequence shown here is derived from an EMBL/GenBank/DDBJ whole genome shotgun (WGS) entry which is preliminary data.</text>
</comment>
<dbReference type="PROSITE" id="PS00135">
    <property type="entry name" value="TRYPSIN_SER"/>
    <property type="match status" value="1"/>
</dbReference>
<gene>
    <name evidence="6" type="primary">ser3</name>
    <name evidence="6" type="ORF">Bhyg_15926</name>
</gene>
<keyword evidence="7" id="KW-1185">Reference proteome</keyword>
<dbReference type="AlphaFoldDB" id="A0A9Q0RVJ6"/>
<reference evidence="6" key="1">
    <citation type="submission" date="2022-07" db="EMBL/GenBank/DDBJ databases">
        <authorList>
            <person name="Trinca V."/>
            <person name="Uliana J.V.C."/>
            <person name="Torres T.T."/>
            <person name="Ward R.J."/>
            <person name="Monesi N."/>
        </authorList>
    </citation>
    <scope>NUCLEOTIDE SEQUENCE</scope>
    <source>
        <strain evidence="6">HSMRA1968</strain>
        <tissue evidence="6">Whole embryos</tissue>
    </source>
</reference>
<keyword evidence="3 6" id="KW-0645">Protease</keyword>
<dbReference type="Pfam" id="PF00089">
    <property type="entry name" value="Trypsin"/>
    <property type="match status" value="1"/>
</dbReference>
<evidence type="ECO:0000313" key="7">
    <source>
        <dbReference type="Proteomes" id="UP001151699"/>
    </source>
</evidence>
<evidence type="ECO:0000256" key="2">
    <source>
        <dbReference type="ARBA" id="ARBA00024195"/>
    </source>
</evidence>
<dbReference type="PANTHER" id="PTHR24260">
    <property type="match status" value="1"/>
</dbReference>
<organism evidence="6 7">
    <name type="scientific">Pseudolycoriella hygida</name>
    <dbReference type="NCBI Taxonomy" id="35572"/>
    <lineage>
        <taxon>Eukaryota</taxon>
        <taxon>Metazoa</taxon>
        <taxon>Ecdysozoa</taxon>
        <taxon>Arthropoda</taxon>
        <taxon>Hexapoda</taxon>
        <taxon>Insecta</taxon>
        <taxon>Pterygota</taxon>
        <taxon>Neoptera</taxon>
        <taxon>Endopterygota</taxon>
        <taxon>Diptera</taxon>
        <taxon>Nematocera</taxon>
        <taxon>Sciaroidea</taxon>
        <taxon>Sciaridae</taxon>
        <taxon>Pseudolycoriella</taxon>
    </lineage>
</organism>
<sequence>MWSIIVRALFFITHWGDELLNVGIHGGTEIDITESPYMAALHITVPNDTHIRQCGGSIISASHILTAGHCVLLKTDDPNSRQLDIEDFLVLVGSSKYDNSDKRGEVHSVEKILFKEASHMNDIAILKLSENITLDDKTKKVIQLAEKSYIPPNDTHVHIDGWGENPENSINLHRAHIFTLYGGGCDLVGDHNHQICTWGVNSSGPCLGDSGGPLVTDDTNVQIGINSMSLHCPYDENELAIFTNVAENLDWIHSVLSNQEDTVTPEKTQTVV</sequence>
<dbReference type="SUPFAM" id="SSF50494">
    <property type="entry name" value="Trypsin-like serine proteases"/>
    <property type="match status" value="1"/>
</dbReference>
<dbReference type="SMART" id="SM00020">
    <property type="entry name" value="Tryp_SPc"/>
    <property type="match status" value="1"/>
</dbReference>
<feature type="chain" id="PRO_5040420812" evidence="4">
    <location>
        <begin position="17"/>
        <end position="272"/>
    </location>
</feature>
<evidence type="ECO:0000256" key="3">
    <source>
        <dbReference type="RuleBase" id="RU363034"/>
    </source>
</evidence>
<dbReference type="PRINTS" id="PR00722">
    <property type="entry name" value="CHYMOTRYPSIN"/>
</dbReference>
<accession>A0A9Q0RVJ6</accession>
<evidence type="ECO:0000259" key="5">
    <source>
        <dbReference type="PROSITE" id="PS50240"/>
    </source>
</evidence>
<dbReference type="EMBL" id="WJQU01001881">
    <property type="protein sequence ID" value="KAJ6633582.1"/>
    <property type="molecule type" value="Genomic_DNA"/>
</dbReference>